<dbReference type="AlphaFoldDB" id="A0A5C5XPN2"/>
<keyword evidence="7 12" id="KW-0560">Oxidoreductase</keyword>
<dbReference type="GO" id="GO:0000103">
    <property type="term" value="P:sulfate assimilation"/>
    <property type="evidence" value="ECO:0007669"/>
    <property type="project" value="TreeGrafter"/>
</dbReference>
<feature type="domain" description="Nitrite/Sulfite reductase ferredoxin-like" evidence="11">
    <location>
        <begin position="358"/>
        <end position="425"/>
    </location>
</feature>
<dbReference type="NCBIfam" id="NF010029">
    <property type="entry name" value="PRK13504.1"/>
    <property type="match status" value="1"/>
</dbReference>
<dbReference type="Pfam" id="PF03460">
    <property type="entry name" value="NIR_SIR_ferr"/>
    <property type="match status" value="2"/>
</dbReference>
<dbReference type="EMBL" id="SJPG01000001">
    <property type="protein sequence ID" value="TWT64539.1"/>
    <property type="molecule type" value="Genomic_DNA"/>
</dbReference>
<keyword evidence="13" id="KW-1185">Reference proteome</keyword>
<dbReference type="GO" id="GO:0016002">
    <property type="term" value="F:sulfite reductase activity"/>
    <property type="evidence" value="ECO:0007669"/>
    <property type="project" value="TreeGrafter"/>
</dbReference>
<comment type="caution">
    <text evidence="12">The sequence shown here is derived from an EMBL/GenBank/DDBJ whole genome shotgun (WGS) entry which is preliminary data.</text>
</comment>
<keyword evidence="5" id="KW-0349">Heme</keyword>
<dbReference type="FunFam" id="3.30.413.10:FF:000014">
    <property type="entry name" value="Sulfite reductase [ferredoxin], chloroplastic"/>
    <property type="match status" value="1"/>
</dbReference>
<reference evidence="12 13" key="1">
    <citation type="submission" date="2019-02" db="EMBL/GenBank/DDBJ databases">
        <title>Deep-cultivation of Planctomycetes and their phenomic and genomic characterization uncovers novel biology.</title>
        <authorList>
            <person name="Wiegand S."/>
            <person name="Jogler M."/>
            <person name="Boedeker C."/>
            <person name="Pinto D."/>
            <person name="Vollmers J."/>
            <person name="Rivas-Marin E."/>
            <person name="Kohn T."/>
            <person name="Peeters S.H."/>
            <person name="Heuer A."/>
            <person name="Rast P."/>
            <person name="Oberbeckmann S."/>
            <person name="Bunk B."/>
            <person name="Jeske O."/>
            <person name="Meyerdierks A."/>
            <person name="Storesund J.E."/>
            <person name="Kallscheuer N."/>
            <person name="Luecker S."/>
            <person name="Lage O.M."/>
            <person name="Pohl T."/>
            <person name="Merkel B.J."/>
            <person name="Hornburger P."/>
            <person name="Mueller R.-W."/>
            <person name="Bruemmer F."/>
            <person name="Labrenz M."/>
            <person name="Spormann A.M."/>
            <person name="Op Den Camp H."/>
            <person name="Overmann J."/>
            <person name="Amann R."/>
            <person name="Jetten M.S.M."/>
            <person name="Mascher T."/>
            <person name="Medema M.H."/>
            <person name="Devos D.P."/>
            <person name="Kaster A.-K."/>
            <person name="Ovreas L."/>
            <person name="Rohde M."/>
            <person name="Galperin M.Y."/>
            <person name="Jogler C."/>
        </authorList>
    </citation>
    <scope>NUCLEOTIDE SEQUENCE [LARGE SCALE GENOMIC DNA]</scope>
    <source>
        <strain evidence="12 13">Pan54</strain>
    </source>
</reference>
<dbReference type="GO" id="GO:0046872">
    <property type="term" value="F:metal ion binding"/>
    <property type="evidence" value="ECO:0007669"/>
    <property type="project" value="UniProtKB-KW"/>
</dbReference>
<dbReference type="GO" id="GO:0050311">
    <property type="term" value="F:sulfite reductase (ferredoxin) activity"/>
    <property type="evidence" value="ECO:0007669"/>
    <property type="project" value="UniProtKB-EC"/>
</dbReference>
<feature type="domain" description="Nitrite/sulphite reductase 4Fe-4S" evidence="10">
    <location>
        <begin position="207"/>
        <end position="338"/>
    </location>
</feature>
<dbReference type="InterPro" id="IPR005117">
    <property type="entry name" value="NiRdtase/SiRdtase_haem-b_fer"/>
</dbReference>
<dbReference type="PANTHER" id="PTHR11493">
    <property type="entry name" value="SULFITE REDUCTASE [NADPH] SUBUNIT BETA-RELATED"/>
    <property type="match status" value="1"/>
</dbReference>
<dbReference type="EC" id="1.8.7.1" evidence="12"/>
<dbReference type="OrthoDB" id="9803707at2"/>
<feature type="domain" description="Nitrite/sulphite reductase 4Fe-4S" evidence="10">
    <location>
        <begin position="441"/>
        <end position="575"/>
    </location>
</feature>
<dbReference type="PROSITE" id="PS00365">
    <property type="entry name" value="NIR_SIR"/>
    <property type="match status" value="1"/>
</dbReference>
<sequence length="578" mass="64424">MADTDSKISTDTVKLSKMEGIKEASHQLRGPIPEELLNQEPSFSGDAAQLLKFHGTYQQDNRELRNRKDADGNRMAKAYSCMIRTGVTGGQMTADQFLVEMDLADKYGEGTLRLTTRQAIQLHGVLKQNLQRTIHEISKIKLDTYAACGDVNRNVMCNPVPYKNNPVLEQMQEMTKAIAAHLRPRSTAYFELWVEDPDGHKENVAEFQPVEEPIYGATYLPRKFKIGVALPEDNHVDIMTQDIGLLAIVENDAVVGYDMYVGGGMGRTPAKKETYPALGKPLAFLAPGEVCAVAEAVVKVQRDFGNREDRKVARMKYLVDKWGIEKFREKVVEYYGQSLSPVRGVKVTGVDDYMGWREQGDGKLFVGINIENGRIKDEGDLRIKTGLRAVVEKYKMPVHLTALQSMILCDIDPADKDDIASMLKEHGIKTAEEYTISRRFSMACPALPMCGLAVTESERVMPDLMSQIEAEMAKYDLQEELISVHMTGCPNGCARPYTPDIGLVGKAVNKYTMFLGGNAEGTRLGFIFQDMVKFEDVAPTLSPIFAYFKAEREGKESFGDFCNRKGLEDLTEKVSSAA</sequence>
<keyword evidence="6" id="KW-0479">Metal-binding</keyword>
<proteinExistence type="inferred from homology"/>
<dbReference type="Gene3D" id="3.30.413.10">
    <property type="entry name" value="Sulfite Reductase Hemoprotein, domain 1"/>
    <property type="match status" value="2"/>
</dbReference>
<comment type="similarity">
    <text evidence="3">Belongs to the nitrite and sulfite reductase 4Fe-4S domain family.</text>
</comment>
<dbReference type="InterPro" id="IPR006067">
    <property type="entry name" value="NO2/SO3_Rdtase_4Fe4S_dom"/>
</dbReference>
<dbReference type="GO" id="GO:0051539">
    <property type="term" value="F:4 iron, 4 sulfur cluster binding"/>
    <property type="evidence" value="ECO:0007669"/>
    <property type="project" value="UniProtKB-KW"/>
</dbReference>
<dbReference type="RefSeq" id="WP_146506241.1">
    <property type="nucleotide sequence ID" value="NZ_SJPG01000001.1"/>
</dbReference>
<name>A0A5C5XPN2_9PLAN</name>
<evidence type="ECO:0000256" key="6">
    <source>
        <dbReference type="ARBA" id="ARBA00022723"/>
    </source>
</evidence>
<dbReference type="Pfam" id="PF01077">
    <property type="entry name" value="NIR_SIR"/>
    <property type="match status" value="2"/>
</dbReference>
<dbReference type="SUPFAM" id="SSF56014">
    <property type="entry name" value="Nitrite and sulphite reductase 4Fe-4S domain-like"/>
    <property type="match status" value="2"/>
</dbReference>
<protein>
    <submittedName>
        <fullName evidence="12">Sulfite reductase [ferredoxin]</fullName>
        <ecNumber evidence="12">1.8.7.1</ecNumber>
    </submittedName>
</protein>
<evidence type="ECO:0000259" key="11">
    <source>
        <dbReference type="Pfam" id="PF03460"/>
    </source>
</evidence>
<keyword evidence="8" id="KW-0408">Iron</keyword>
<dbReference type="GO" id="GO:0009337">
    <property type="term" value="C:sulfite reductase complex (NADPH)"/>
    <property type="evidence" value="ECO:0007669"/>
    <property type="project" value="TreeGrafter"/>
</dbReference>
<dbReference type="InterPro" id="IPR045854">
    <property type="entry name" value="NO2/SO3_Rdtase_4Fe4S_sf"/>
</dbReference>
<dbReference type="PANTHER" id="PTHR11493:SF47">
    <property type="entry name" value="SULFITE REDUCTASE [NADPH] SUBUNIT BETA"/>
    <property type="match status" value="1"/>
</dbReference>
<evidence type="ECO:0000256" key="4">
    <source>
        <dbReference type="ARBA" id="ARBA00022485"/>
    </source>
</evidence>
<dbReference type="SUPFAM" id="SSF55124">
    <property type="entry name" value="Nitrite/Sulfite reductase N-terminal domain-like"/>
    <property type="match status" value="2"/>
</dbReference>
<dbReference type="InterPro" id="IPR045169">
    <property type="entry name" value="NO2/SO3_Rdtase_4Fe4S_prot"/>
</dbReference>
<keyword evidence="9" id="KW-0411">Iron-sulfur</keyword>
<dbReference type="InterPro" id="IPR036136">
    <property type="entry name" value="Nit/Sulf_reduc_fer-like_dom_sf"/>
</dbReference>
<evidence type="ECO:0000256" key="3">
    <source>
        <dbReference type="ARBA" id="ARBA00010429"/>
    </source>
</evidence>
<evidence type="ECO:0000256" key="1">
    <source>
        <dbReference type="ARBA" id="ARBA00001929"/>
    </source>
</evidence>
<dbReference type="PRINTS" id="PR00397">
    <property type="entry name" value="SIROHAEM"/>
</dbReference>
<organism evidence="12 13">
    <name type="scientific">Rubinisphaera italica</name>
    <dbReference type="NCBI Taxonomy" id="2527969"/>
    <lineage>
        <taxon>Bacteria</taxon>
        <taxon>Pseudomonadati</taxon>
        <taxon>Planctomycetota</taxon>
        <taxon>Planctomycetia</taxon>
        <taxon>Planctomycetales</taxon>
        <taxon>Planctomycetaceae</taxon>
        <taxon>Rubinisphaera</taxon>
    </lineage>
</organism>
<comment type="cofactor">
    <cofactor evidence="2">
        <name>[4Fe-4S] cluster</name>
        <dbReference type="ChEBI" id="CHEBI:49883"/>
    </cofactor>
</comment>
<evidence type="ECO:0000256" key="5">
    <source>
        <dbReference type="ARBA" id="ARBA00022617"/>
    </source>
</evidence>
<comment type="cofactor">
    <cofactor evidence="1">
        <name>siroheme</name>
        <dbReference type="ChEBI" id="CHEBI:60052"/>
    </cofactor>
</comment>
<dbReference type="Proteomes" id="UP000316095">
    <property type="component" value="Unassembled WGS sequence"/>
</dbReference>
<gene>
    <name evidence="12" type="primary">sir</name>
    <name evidence="12" type="ORF">Pan54_53030</name>
</gene>
<dbReference type="GO" id="GO:0020037">
    <property type="term" value="F:heme binding"/>
    <property type="evidence" value="ECO:0007669"/>
    <property type="project" value="InterPro"/>
</dbReference>
<evidence type="ECO:0000256" key="7">
    <source>
        <dbReference type="ARBA" id="ARBA00023002"/>
    </source>
</evidence>
<evidence type="ECO:0000313" key="12">
    <source>
        <dbReference type="EMBL" id="TWT64539.1"/>
    </source>
</evidence>
<evidence type="ECO:0000259" key="10">
    <source>
        <dbReference type="Pfam" id="PF01077"/>
    </source>
</evidence>
<evidence type="ECO:0000256" key="9">
    <source>
        <dbReference type="ARBA" id="ARBA00023014"/>
    </source>
</evidence>
<feature type="domain" description="Nitrite/Sulfite reductase ferredoxin-like" evidence="11">
    <location>
        <begin position="79"/>
        <end position="136"/>
    </location>
</feature>
<keyword evidence="4" id="KW-0004">4Fe-4S</keyword>
<evidence type="ECO:0000256" key="2">
    <source>
        <dbReference type="ARBA" id="ARBA00001966"/>
    </source>
</evidence>
<evidence type="ECO:0000313" key="13">
    <source>
        <dbReference type="Proteomes" id="UP000316095"/>
    </source>
</evidence>
<evidence type="ECO:0000256" key="8">
    <source>
        <dbReference type="ARBA" id="ARBA00023004"/>
    </source>
</evidence>
<accession>A0A5C5XPN2</accession>
<dbReference type="InterPro" id="IPR006066">
    <property type="entry name" value="NO2/SO3_Rdtase_FeS/sirohaem_BS"/>
</dbReference>